<dbReference type="SMART" id="SM00871">
    <property type="entry name" value="AraC_E_bind"/>
    <property type="match status" value="1"/>
</dbReference>
<proteinExistence type="predicted"/>
<dbReference type="PANTHER" id="PTHR30204">
    <property type="entry name" value="REDOX-CYCLING DRUG-SENSING TRANSCRIPTIONAL ACTIVATOR SOXR"/>
    <property type="match status" value="1"/>
</dbReference>
<dbReference type="Gene3D" id="3.20.80.10">
    <property type="entry name" value="Regulatory factor, effector binding domain"/>
    <property type="match status" value="1"/>
</dbReference>
<evidence type="ECO:0000313" key="8">
    <source>
        <dbReference type="Proteomes" id="UP000198565"/>
    </source>
</evidence>
<organism evidence="7 8">
    <name type="scientific">Gracilibacillus orientalis</name>
    <dbReference type="NCBI Taxonomy" id="334253"/>
    <lineage>
        <taxon>Bacteria</taxon>
        <taxon>Bacillati</taxon>
        <taxon>Bacillota</taxon>
        <taxon>Bacilli</taxon>
        <taxon>Bacillales</taxon>
        <taxon>Bacillaceae</taxon>
        <taxon>Gracilibacillus</taxon>
    </lineage>
</organism>
<dbReference type="RefSeq" id="WP_091482999.1">
    <property type="nucleotide sequence ID" value="NZ_FOTR01000003.1"/>
</dbReference>
<dbReference type="Pfam" id="PF13411">
    <property type="entry name" value="MerR_1"/>
    <property type="match status" value="1"/>
</dbReference>
<keyword evidence="4" id="KW-0804">Transcription</keyword>
<keyword evidence="1" id="KW-0678">Repressor</keyword>
<dbReference type="InterPro" id="IPR000551">
    <property type="entry name" value="MerR-type_HTH_dom"/>
</dbReference>
<evidence type="ECO:0000256" key="4">
    <source>
        <dbReference type="ARBA" id="ARBA00023163"/>
    </source>
</evidence>
<evidence type="ECO:0000313" key="7">
    <source>
        <dbReference type="EMBL" id="SFL73419.1"/>
    </source>
</evidence>
<dbReference type="CDD" id="cd01107">
    <property type="entry name" value="HTH_BmrR"/>
    <property type="match status" value="1"/>
</dbReference>
<dbReference type="EMBL" id="FOTR01000003">
    <property type="protein sequence ID" value="SFL73419.1"/>
    <property type="molecule type" value="Genomic_DNA"/>
</dbReference>
<evidence type="ECO:0000256" key="5">
    <source>
        <dbReference type="SAM" id="Coils"/>
    </source>
</evidence>
<keyword evidence="8" id="KW-1185">Reference proteome</keyword>
<dbReference type="InterPro" id="IPR011256">
    <property type="entry name" value="Reg_factor_effector_dom_sf"/>
</dbReference>
<evidence type="ECO:0000256" key="2">
    <source>
        <dbReference type="ARBA" id="ARBA00023015"/>
    </source>
</evidence>
<dbReference type="SMART" id="SM00422">
    <property type="entry name" value="HTH_MERR"/>
    <property type="match status" value="1"/>
</dbReference>
<dbReference type="Proteomes" id="UP000198565">
    <property type="component" value="Unassembled WGS sequence"/>
</dbReference>
<name>A0A1I4K412_9BACI</name>
<accession>A0A1I4K412</accession>
<gene>
    <name evidence="7" type="ORF">SAMN04487943_103338</name>
</gene>
<feature type="coiled-coil region" evidence="5">
    <location>
        <begin position="81"/>
        <end position="115"/>
    </location>
</feature>
<dbReference type="Pfam" id="PF06445">
    <property type="entry name" value="GyrI-like"/>
    <property type="match status" value="1"/>
</dbReference>
<dbReference type="InterPro" id="IPR009061">
    <property type="entry name" value="DNA-bd_dom_put_sf"/>
</dbReference>
<dbReference type="InterPro" id="IPR029442">
    <property type="entry name" value="GyrI-like"/>
</dbReference>
<dbReference type="SUPFAM" id="SSF55136">
    <property type="entry name" value="Probable bacterial effector-binding domain"/>
    <property type="match status" value="1"/>
</dbReference>
<dbReference type="InterPro" id="IPR010499">
    <property type="entry name" value="AraC_E-bd"/>
</dbReference>
<dbReference type="STRING" id="334253.SAMN04487943_103338"/>
<evidence type="ECO:0000259" key="6">
    <source>
        <dbReference type="PROSITE" id="PS50937"/>
    </source>
</evidence>
<dbReference type="GO" id="GO:0003677">
    <property type="term" value="F:DNA binding"/>
    <property type="evidence" value="ECO:0007669"/>
    <property type="project" value="UniProtKB-KW"/>
</dbReference>
<keyword evidence="5" id="KW-0175">Coiled coil</keyword>
<keyword evidence="3" id="KW-0238">DNA-binding</keyword>
<dbReference type="OrthoDB" id="9773308at2"/>
<sequence>MKNLFSIGEMAKLHNTTMKTLRYYDQIGLLEPIQIDVNNGYRYYSTEQFEQLNTIQYLKGLGFSLKDIKSHLDHRDIDDFVNLLETQKHLTEKKIKDLERVNRKFENRIKDIKLAQGIGELGVIRIVEMEERNVIRLIENIGSEPEMEISLRQLENLANMNSSIFIGGVGFTVRINNIKDKKFDEYNSIFIIIEEEDIDSPLVTTFPKGKYASIYYKGDHTGSAPYYKKLLNYIEANGYQIAGDAIERTIIDHYISKNKEDYLTEIQIPINY</sequence>
<keyword evidence="2" id="KW-0805">Transcription regulation</keyword>
<reference evidence="8" key="1">
    <citation type="submission" date="2016-10" db="EMBL/GenBank/DDBJ databases">
        <authorList>
            <person name="Varghese N."/>
            <person name="Submissions S."/>
        </authorList>
    </citation>
    <scope>NUCLEOTIDE SEQUENCE [LARGE SCALE GENOMIC DNA]</scope>
    <source>
        <strain evidence="8">CGMCC 1.4250</strain>
    </source>
</reference>
<evidence type="ECO:0000256" key="1">
    <source>
        <dbReference type="ARBA" id="ARBA00022491"/>
    </source>
</evidence>
<dbReference type="PANTHER" id="PTHR30204:SF69">
    <property type="entry name" value="MERR-FAMILY TRANSCRIPTIONAL REGULATOR"/>
    <property type="match status" value="1"/>
</dbReference>
<dbReference type="InterPro" id="IPR047057">
    <property type="entry name" value="MerR_fam"/>
</dbReference>
<protein>
    <submittedName>
        <fullName evidence="7">Effector-binding domain-containing protein</fullName>
    </submittedName>
</protein>
<evidence type="ECO:0000256" key="3">
    <source>
        <dbReference type="ARBA" id="ARBA00023125"/>
    </source>
</evidence>
<dbReference type="AlphaFoldDB" id="A0A1I4K412"/>
<dbReference type="SUPFAM" id="SSF46955">
    <property type="entry name" value="Putative DNA-binding domain"/>
    <property type="match status" value="1"/>
</dbReference>
<dbReference type="GO" id="GO:0003700">
    <property type="term" value="F:DNA-binding transcription factor activity"/>
    <property type="evidence" value="ECO:0007669"/>
    <property type="project" value="InterPro"/>
</dbReference>
<dbReference type="Gene3D" id="1.10.1660.10">
    <property type="match status" value="1"/>
</dbReference>
<dbReference type="PROSITE" id="PS50937">
    <property type="entry name" value="HTH_MERR_2"/>
    <property type="match status" value="1"/>
</dbReference>
<feature type="domain" description="HTH merR-type" evidence="6">
    <location>
        <begin position="4"/>
        <end position="74"/>
    </location>
</feature>